<keyword evidence="1" id="KW-0472">Membrane</keyword>
<keyword evidence="1" id="KW-0812">Transmembrane</keyword>
<organism evidence="2">
    <name type="scientific">uncultured Thiotrichaceae bacterium</name>
    <dbReference type="NCBI Taxonomy" id="298394"/>
    <lineage>
        <taxon>Bacteria</taxon>
        <taxon>Pseudomonadati</taxon>
        <taxon>Pseudomonadota</taxon>
        <taxon>Gammaproteobacteria</taxon>
        <taxon>Thiotrichales</taxon>
        <taxon>Thiotrichaceae</taxon>
        <taxon>environmental samples</taxon>
    </lineage>
</organism>
<dbReference type="AlphaFoldDB" id="A0A6S6SQ67"/>
<accession>A0A6S6SQ67</accession>
<reference evidence="2" key="1">
    <citation type="submission" date="2020-01" db="EMBL/GenBank/DDBJ databases">
        <authorList>
            <person name="Meier V. D."/>
            <person name="Meier V D."/>
        </authorList>
    </citation>
    <scope>NUCLEOTIDE SEQUENCE</scope>
    <source>
        <strain evidence="2">HLG_WM_MAG_07</strain>
    </source>
</reference>
<dbReference type="EMBL" id="CACVAY010000039">
    <property type="protein sequence ID" value="CAA6809411.1"/>
    <property type="molecule type" value="Genomic_DNA"/>
</dbReference>
<protein>
    <recommendedName>
        <fullName evidence="3">YtkA-like domain-containing protein</fullName>
    </recommendedName>
</protein>
<name>A0A6S6SQ67_9GAMM</name>
<evidence type="ECO:0008006" key="3">
    <source>
        <dbReference type="Google" id="ProtNLM"/>
    </source>
</evidence>
<gene>
    <name evidence="2" type="ORF">HELGO_WM12949</name>
</gene>
<proteinExistence type="predicted"/>
<evidence type="ECO:0000313" key="2">
    <source>
        <dbReference type="EMBL" id="CAA6809411.1"/>
    </source>
</evidence>
<feature type="transmembrane region" description="Helical" evidence="1">
    <location>
        <begin position="6"/>
        <end position="22"/>
    </location>
</feature>
<keyword evidence="1" id="KW-1133">Transmembrane helix</keyword>
<evidence type="ECO:0000256" key="1">
    <source>
        <dbReference type="SAM" id="Phobius"/>
    </source>
</evidence>
<sequence>MQTRHLWYIVSALLLITVGLFGKQYLNQQAEAGFAEIQIATPDCHLQTTPCSLRFSDGNEITLDITPKPISALIPLSFDIKTSNDVFSKLAIQVTGINMDMGNTQFPIPKTAAQQFIGEGILPICTQSTMLWQIRAIFTTAQGQHFVADFPLETTNSIAKP</sequence>